<evidence type="ECO:0000256" key="1">
    <source>
        <dbReference type="SAM" id="MobiDB-lite"/>
    </source>
</evidence>
<dbReference type="EMBL" id="PGOL01003693">
    <property type="protein sequence ID" value="PKI39934.1"/>
    <property type="molecule type" value="Genomic_DNA"/>
</dbReference>
<keyword evidence="3" id="KW-1185">Reference proteome</keyword>
<feature type="non-terminal residue" evidence="2">
    <location>
        <position position="1"/>
    </location>
</feature>
<sequence length="60" mass="6046">ASASPSRPAAVQSSSGGPAHQHSAQLTSVRPSPSASDPVDQRSAQPGQSGPNHPSTFQTR</sequence>
<proteinExistence type="predicted"/>
<feature type="compositionally biased region" description="Polar residues" evidence="1">
    <location>
        <begin position="1"/>
        <end position="35"/>
    </location>
</feature>
<accession>A0A2I0I7F8</accession>
<dbReference type="Proteomes" id="UP000233551">
    <property type="component" value="Unassembled WGS sequence"/>
</dbReference>
<gene>
    <name evidence="2" type="ORF">CRG98_039678</name>
</gene>
<protein>
    <submittedName>
        <fullName evidence="2">Uncharacterized protein</fullName>
    </submittedName>
</protein>
<name>A0A2I0I7F8_PUNGR</name>
<dbReference type="AlphaFoldDB" id="A0A2I0I7F8"/>
<feature type="region of interest" description="Disordered" evidence="1">
    <location>
        <begin position="1"/>
        <end position="60"/>
    </location>
</feature>
<evidence type="ECO:0000313" key="2">
    <source>
        <dbReference type="EMBL" id="PKI39934.1"/>
    </source>
</evidence>
<feature type="compositionally biased region" description="Polar residues" evidence="1">
    <location>
        <begin position="42"/>
        <end position="60"/>
    </location>
</feature>
<reference evidence="2 3" key="1">
    <citation type="submission" date="2017-11" db="EMBL/GenBank/DDBJ databases">
        <title>De-novo sequencing of pomegranate (Punica granatum L.) genome.</title>
        <authorList>
            <person name="Akparov Z."/>
            <person name="Amiraslanov A."/>
            <person name="Hajiyeva S."/>
            <person name="Abbasov M."/>
            <person name="Kaur K."/>
            <person name="Hamwieh A."/>
            <person name="Solovyev V."/>
            <person name="Salamov A."/>
            <person name="Braich B."/>
            <person name="Kosarev P."/>
            <person name="Mahmoud A."/>
            <person name="Hajiyev E."/>
            <person name="Babayeva S."/>
            <person name="Izzatullayeva V."/>
            <person name="Mammadov A."/>
            <person name="Mammadov A."/>
            <person name="Sharifova S."/>
            <person name="Ojaghi J."/>
            <person name="Eynullazada K."/>
            <person name="Bayramov B."/>
            <person name="Abdulazimova A."/>
            <person name="Shahmuradov I."/>
        </authorList>
    </citation>
    <scope>NUCLEOTIDE SEQUENCE [LARGE SCALE GENOMIC DNA]</scope>
    <source>
        <strain evidence="3">cv. AG2017</strain>
        <tissue evidence="2">Leaf</tissue>
    </source>
</reference>
<comment type="caution">
    <text evidence="2">The sequence shown here is derived from an EMBL/GenBank/DDBJ whole genome shotgun (WGS) entry which is preliminary data.</text>
</comment>
<evidence type="ECO:0000313" key="3">
    <source>
        <dbReference type="Proteomes" id="UP000233551"/>
    </source>
</evidence>
<organism evidence="2 3">
    <name type="scientific">Punica granatum</name>
    <name type="common">Pomegranate</name>
    <dbReference type="NCBI Taxonomy" id="22663"/>
    <lineage>
        <taxon>Eukaryota</taxon>
        <taxon>Viridiplantae</taxon>
        <taxon>Streptophyta</taxon>
        <taxon>Embryophyta</taxon>
        <taxon>Tracheophyta</taxon>
        <taxon>Spermatophyta</taxon>
        <taxon>Magnoliopsida</taxon>
        <taxon>eudicotyledons</taxon>
        <taxon>Gunneridae</taxon>
        <taxon>Pentapetalae</taxon>
        <taxon>rosids</taxon>
        <taxon>malvids</taxon>
        <taxon>Myrtales</taxon>
        <taxon>Lythraceae</taxon>
        <taxon>Punica</taxon>
    </lineage>
</organism>